<dbReference type="InterPro" id="IPR028098">
    <property type="entry name" value="Glyco_trans_4-like_N"/>
</dbReference>
<keyword evidence="4" id="KW-1185">Reference proteome</keyword>
<dbReference type="Pfam" id="PF00534">
    <property type="entry name" value="Glycos_transf_1"/>
    <property type="match status" value="1"/>
</dbReference>
<accession>A0ABW1TDN0</accession>
<dbReference type="RefSeq" id="WP_382333206.1">
    <property type="nucleotide sequence ID" value="NZ_JBHSSI010000018.1"/>
</dbReference>
<dbReference type="Proteomes" id="UP001596283">
    <property type="component" value="Unassembled WGS sequence"/>
</dbReference>
<evidence type="ECO:0000259" key="1">
    <source>
        <dbReference type="Pfam" id="PF00534"/>
    </source>
</evidence>
<feature type="domain" description="Glycosyltransferase subfamily 4-like N-terminal" evidence="2">
    <location>
        <begin position="44"/>
        <end position="157"/>
    </location>
</feature>
<proteinExistence type="predicted"/>
<name>A0ABW1TDN0_9LACO</name>
<dbReference type="InterPro" id="IPR001296">
    <property type="entry name" value="Glyco_trans_1"/>
</dbReference>
<dbReference type="InterPro" id="IPR050194">
    <property type="entry name" value="Glycosyltransferase_grp1"/>
</dbReference>
<dbReference type="Pfam" id="PF13439">
    <property type="entry name" value="Glyco_transf_4"/>
    <property type="match status" value="1"/>
</dbReference>
<organism evidence="3 4">
    <name type="scientific">Levilactobacillus fujinensis</name>
    <dbReference type="NCBI Taxonomy" id="2486024"/>
    <lineage>
        <taxon>Bacteria</taxon>
        <taxon>Bacillati</taxon>
        <taxon>Bacillota</taxon>
        <taxon>Bacilli</taxon>
        <taxon>Lactobacillales</taxon>
        <taxon>Lactobacillaceae</taxon>
        <taxon>Levilactobacillus</taxon>
    </lineage>
</organism>
<evidence type="ECO:0000259" key="2">
    <source>
        <dbReference type="Pfam" id="PF13439"/>
    </source>
</evidence>
<dbReference type="EC" id="2.4.-.-" evidence="3"/>
<feature type="domain" description="Glycosyl transferase family 1" evidence="1">
    <location>
        <begin position="164"/>
        <end position="315"/>
    </location>
</feature>
<evidence type="ECO:0000313" key="3">
    <source>
        <dbReference type="EMBL" id="MFC6259739.1"/>
    </source>
</evidence>
<gene>
    <name evidence="3" type="ORF">ACFP1C_02135</name>
</gene>
<dbReference type="Gene3D" id="3.40.50.2000">
    <property type="entry name" value="Glycogen Phosphorylase B"/>
    <property type="match status" value="2"/>
</dbReference>
<dbReference type="PANTHER" id="PTHR45947">
    <property type="entry name" value="SULFOQUINOVOSYL TRANSFERASE SQD2"/>
    <property type="match status" value="1"/>
</dbReference>
<dbReference type="EMBL" id="JBHSSI010000018">
    <property type="protein sequence ID" value="MFC6259739.1"/>
    <property type="molecule type" value="Genomic_DNA"/>
</dbReference>
<feature type="non-terminal residue" evidence="3">
    <location>
        <position position="1"/>
    </location>
</feature>
<dbReference type="PANTHER" id="PTHR45947:SF3">
    <property type="entry name" value="SULFOQUINOVOSYL TRANSFERASE SQD2"/>
    <property type="match status" value="1"/>
</dbReference>
<keyword evidence="3" id="KW-0808">Transferase</keyword>
<dbReference type="GO" id="GO:0016757">
    <property type="term" value="F:glycosyltransferase activity"/>
    <property type="evidence" value="ECO:0007669"/>
    <property type="project" value="UniProtKB-KW"/>
</dbReference>
<protein>
    <submittedName>
        <fullName evidence="3">Glycosyltransferase</fullName>
        <ecNumber evidence="3">2.4.-.-</ecNumber>
    </submittedName>
</protein>
<sequence length="354" mass="40349">PEDAILLFWSKFQYGQLLGAYVSSARGSKVKSDYMIDDRLSMLTKSPVKFIASVRKVRKLIKKEKIELVHVHSTIAGILMVIYKMMYHDGIPVVFTPHAYFSEVDRGRLKNILLISIERFMNRFFEKVIHVSREEESYALDNDLVASSKSVVVSNGVSKPTIKKKEHSGIVFINVARCSFQKNPQLFIKIATKLISCVPNSKFIWVGDGPLLDECRKRVTQSGVNKKIEFVGYSDNPYEYLAQSDVFFSTARYEGLPFSVLEALSFSMPVMLTNIIGHKELVEGNGFLIDKNDMNWGGFVKNVQNIISNSQSMAEASHKLYIRKFSVEKMVSGIESLYESEFYNQVSHLEFRTK</sequence>
<keyword evidence="3" id="KW-0328">Glycosyltransferase</keyword>
<dbReference type="SUPFAM" id="SSF53756">
    <property type="entry name" value="UDP-Glycosyltransferase/glycogen phosphorylase"/>
    <property type="match status" value="1"/>
</dbReference>
<comment type="caution">
    <text evidence="3">The sequence shown here is derived from an EMBL/GenBank/DDBJ whole genome shotgun (WGS) entry which is preliminary data.</text>
</comment>
<evidence type="ECO:0000313" key="4">
    <source>
        <dbReference type="Proteomes" id="UP001596283"/>
    </source>
</evidence>
<reference evidence="4" key="1">
    <citation type="journal article" date="2019" name="Int. J. Syst. Evol. Microbiol.">
        <title>The Global Catalogue of Microorganisms (GCM) 10K type strain sequencing project: providing services to taxonomists for standard genome sequencing and annotation.</title>
        <authorList>
            <consortium name="The Broad Institute Genomics Platform"/>
            <consortium name="The Broad Institute Genome Sequencing Center for Infectious Disease"/>
            <person name="Wu L."/>
            <person name="Ma J."/>
        </authorList>
    </citation>
    <scope>NUCLEOTIDE SEQUENCE [LARGE SCALE GENOMIC DNA]</scope>
    <source>
        <strain evidence="4">CCM 8908</strain>
    </source>
</reference>